<evidence type="ECO:0000256" key="1">
    <source>
        <dbReference type="SAM" id="Phobius"/>
    </source>
</evidence>
<dbReference type="OrthoDB" id="2316216at2"/>
<dbReference type="AlphaFoldDB" id="A0A512PLS0"/>
<dbReference type="EMBL" id="BKAM01000009">
    <property type="protein sequence ID" value="GEP72133.1"/>
    <property type="molecule type" value="Genomic_DNA"/>
</dbReference>
<name>A0A512PLS0_9LACO</name>
<dbReference type="Proteomes" id="UP000321569">
    <property type="component" value="Unassembled WGS sequence"/>
</dbReference>
<reference evidence="2 3" key="1">
    <citation type="submission" date="2019-07" db="EMBL/GenBank/DDBJ databases">
        <title>Whole genome shotgun sequence of Lactobacillus rapi NBRC 109618.</title>
        <authorList>
            <person name="Hosoyama A."/>
            <person name="Uohara A."/>
            <person name="Ohji S."/>
            <person name="Ichikawa N."/>
        </authorList>
    </citation>
    <scope>NUCLEOTIDE SEQUENCE [LARGE SCALE GENOMIC DNA]</scope>
    <source>
        <strain evidence="2 3">NBRC 109618</strain>
    </source>
</reference>
<feature type="transmembrane region" description="Helical" evidence="1">
    <location>
        <begin position="6"/>
        <end position="24"/>
    </location>
</feature>
<organism evidence="2 3">
    <name type="scientific">Lentilactobacillus rapi</name>
    <dbReference type="NCBI Taxonomy" id="481723"/>
    <lineage>
        <taxon>Bacteria</taxon>
        <taxon>Bacillati</taxon>
        <taxon>Bacillota</taxon>
        <taxon>Bacilli</taxon>
        <taxon>Lactobacillales</taxon>
        <taxon>Lactobacillaceae</taxon>
        <taxon>Lentilactobacillus</taxon>
    </lineage>
</organism>
<keyword evidence="1" id="KW-0812">Transmembrane</keyword>
<proteinExistence type="predicted"/>
<keyword evidence="1" id="KW-0472">Membrane</keyword>
<dbReference type="RefSeq" id="WP_054747824.1">
    <property type="nucleotide sequence ID" value="NZ_BKAM01000009.1"/>
</dbReference>
<evidence type="ECO:0000313" key="2">
    <source>
        <dbReference type="EMBL" id="GEP72133.1"/>
    </source>
</evidence>
<comment type="caution">
    <text evidence="2">The sequence shown here is derived from an EMBL/GenBank/DDBJ whole genome shotgun (WGS) entry which is preliminary data.</text>
</comment>
<protein>
    <submittedName>
        <fullName evidence="2">Uncharacterized protein</fullName>
    </submittedName>
</protein>
<dbReference type="STRING" id="1423795.FD12_GL001839"/>
<accession>A0A512PLS0</accession>
<gene>
    <name evidence="2" type="ORF">LRA02_10010</name>
</gene>
<sequence>MGYQMIFLIAFIMFIIAGILFSQISRSNSANKPATPIWYRGQTPEYDVEVMPGSYQYDPIDGTATIPTNLDDHYKLYKIDNVPVRLNHQAEMVVPAIELNPTDQRLTNQLRNPANNWLEFPEEIKRDYYVWTIADKGKVLLQVEANSQLVEPW</sequence>
<keyword evidence="1" id="KW-1133">Transmembrane helix</keyword>
<evidence type="ECO:0000313" key="3">
    <source>
        <dbReference type="Proteomes" id="UP000321569"/>
    </source>
</evidence>